<feature type="transmembrane region" description="Helical" evidence="6">
    <location>
        <begin position="545"/>
        <end position="568"/>
    </location>
</feature>
<dbReference type="InterPro" id="IPR036770">
    <property type="entry name" value="Ankyrin_rpt-contain_sf"/>
</dbReference>
<evidence type="ECO:0000313" key="8">
    <source>
        <dbReference type="EMBL" id="CAE5960480.1"/>
    </source>
</evidence>
<reference evidence="8" key="1">
    <citation type="submission" date="2021-01" db="EMBL/GenBank/DDBJ databases">
        <authorList>
            <person name="Bezrukov I."/>
        </authorList>
    </citation>
    <scope>NUCLEOTIDE SEQUENCE</scope>
</reference>
<dbReference type="InterPro" id="IPR026961">
    <property type="entry name" value="PGG_dom"/>
</dbReference>
<evidence type="ECO:0000256" key="6">
    <source>
        <dbReference type="SAM" id="Phobius"/>
    </source>
</evidence>
<dbReference type="Pfam" id="PF13962">
    <property type="entry name" value="PGG"/>
    <property type="match status" value="1"/>
</dbReference>
<feature type="transmembrane region" description="Helical" evidence="6">
    <location>
        <begin position="607"/>
        <end position="631"/>
    </location>
</feature>
<evidence type="ECO:0000256" key="2">
    <source>
        <dbReference type="ARBA" id="ARBA00007590"/>
    </source>
</evidence>
<comment type="subcellular location">
    <subcellularLocation>
        <location evidence="1">Membrane</location>
    </subcellularLocation>
</comment>
<evidence type="ECO:0000256" key="4">
    <source>
        <dbReference type="ARBA" id="ARBA00022989"/>
    </source>
</evidence>
<dbReference type="InterPro" id="IPR002110">
    <property type="entry name" value="Ankyrin_rpt"/>
</dbReference>
<feature type="transmembrane region" description="Helical" evidence="6">
    <location>
        <begin position="143"/>
        <end position="161"/>
    </location>
</feature>
<feature type="domain" description="PGG" evidence="7">
    <location>
        <begin position="497"/>
        <end position="569"/>
    </location>
</feature>
<protein>
    <recommendedName>
        <fullName evidence="7">PGG domain-containing protein</fullName>
    </recommendedName>
</protein>
<evidence type="ECO:0000313" key="9">
    <source>
        <dbReference type="Proteomes" id="UP000682877"/>
    </source>
</evidence>
<dbReference type="PANTHER" id="PTHR24128:SF24">
    <property type="entry name" value="ANKYRIN REPEAT PROTEIN"/>
    <property type="match status" value="1"/>
</dbReference>
<dbReference type="GO" id="GO:0016020">
    <property type="term" value="C:membrane"/>
    <property type="evidence" value="ECO:0007669"/>
    <property type="project" value="UniProtKB-SubCell"/>
</dbReference>
<evidence type="ECO:0000256" key="5">
    <source>
        <dbReference type="ARBA" id="ARBA00023136"/>
    </source>
</evidence>
<dbReference type="PANTHER" id="PTHR24128">
    <property type="entry name" value="HOMEOBOX PROTEIN WARIAI"/>
    <property type="match status" value="1"/>
</dbReference>
<evidence type="ECO:0000256" key="3">
    <source>
        <dbReference type="ARBA" id="ARBA00022692"/>
    </source>
</evidence>
<dbReference type="Pfam" id="PF12796">
    <property type="entry name" value="Ank_2"/>
    <property type="match status" value="2"/>
</dbReference>
<dbReference type="InterPro" id="IPR044890">
    <property type="entry name" value="TMEM14_sf"/>
</dbReference>
<dbReference type="SMART" id="SM00248">
    <property type="entry name" value="ANK"/>
    <property type="match status" value="4"/>
</dbReference>
<dbReference type="Proteomes" id="UP000682877">
    <property type="component" value="Chromosome 1"/>
</dbReference>
<dbReference type="AlphaFoldDB" id="A0A8S1ZPZ9"/>
<feature type="transmembrane region" description="Helical" evidence="6">
    <location>
        <begin position="575"/>
        <end position="595"/>
    </location>
</feature>
<dbReference type="InterPro" id="IPR005349">
    <property type="entry name" value="TMEM14"/>
</dbReference>
<proteinExistence type="inferred from homology"/>
<dbReference type="Gene3D" id="1.10.10.1740">
    <property type="entry name" value="Transmembrane protein 14-like"/>
    <property type="match status" value="1"/>
</dbReference>
<dbReference type="Pfam" id="PF03647">
    <property type="entry name" value="Tmemb_14"/>
    <property type="match status" value="1"/>
</dbReference>
<dbReference type="EMBL" id="LR999451">
    <property type="protein sequence ID" value="CAE5960480.1"/>
    <property type="molecule type" value="Genomic_DNA"/>
</dbReference>
<accession>A0A8S1ZPZ9</accession>
<feature type="transmembrane region" description="Helical" evidence="6">
    <location>
        <begin position="121"/>
        <end position="137"/>
    </location>
</feature>
<dbReference type="SUPFAM" id="SSF48403">
    <property type="entry name" value="Ankyrin repeat"/>
    <property type="match status" value="1"/>
</dbReference>
<keyword evidence="9" id="KW-1185">Reference proteome</keyword>
<feature type="transmembrane region" description="Helical" evidence="6">
    <location>
        <begin position="504"/>
        <end position="525"/>
    </location>
</feature>
<name>A0A8S1ZPZ9_ARAAE</name>
<sequence>MESLPCPPQVEMMDTTSLLSYILVMEANRPEFKDTFGIHKAKETILSKEAEADSNQKRWVGTWVSLLLVYAGSFLCESVPGISTFSSHLVALSDKLIEFKVYEIEKQSGGLMGYLKRGSKISLVAGGGSPALFYYVYTELPGNPVLASSIGIVGSAALTGIMGSRYLRTRKVVPAGVVSVVSLVMTGAYLHGLILSISDMVAQDENLGESLSRNDNILVKLKKAAQDGDIERLYELIRADENILGHFDKMLFCETPLHIATENGQTHFAIEVMTLKPSLALKLNVSGFSPMHLALQNNHIRMVRGFVAIDSSLVRIKGRGRITPLHHVAKIGDAELLSEFLFACPSSVNDLTIKCETVVHIAVKNHQFMAFKVLLGWVKRVNREEILDWKDEDGNTVFHIAASINQTEVMKLLRKTVKVTAKNLDGKTAMDILQTHQSPCLPGPRSLLHIAKEKLVCRSTTTLAGYLSKDLSFIEKQNTLLGLSKFSMSIDSSRSTSNHYKSNLVVAILMVTATYTAGVCPPGGFWQETKDDHFAGQMTMDFNNAFIFISLTGFAFLLSLYVIIILIIGLPMWKLIYGSTVALGIAISSSYATIFPNPESSTEIYSVIVFFFAFPLIILSMLLTIFVAFFVDKRRRQQVDFPARCFSSSL</sequence>
<keyword evidence="3 6" id="KW-0812">Transmembrane</keyword>
<keyword evidence="4 6" id="KW-1133">Transmembrane helix</keyword>
<comment type="similarity">
    <text evidence="2">Belongs to the TMEM14 family.</text>
</comment>
<dbReference type="Gene3D" id="1.25.40.20">
    <property type="entry name" value="Ankyrin repeat-containing domain"/>
    <property type="match status" value="1"/>
</dbReference>
<keyword evidence="5 6" id="KW-0472">Membrane</keyword>
<evidence type="ECO:0000259" key="7">
    <source>
        <dbReference type="Pfam" id="PF13962"/>
    </source>
</evidence>
<organism evidence="8 9">
    <name type="scientific">Arabidopsis arenosa</name>
    <name type="common">Sand rock-cress</name>
    <name type="synonym">Cardaminopsis arenosa</name>
    <dbReference type="NCBI Taxonomy" id="38785"/>
    <lineage>
        <taxon>Eukaryota</taxon>
        <taxon>Viridiplantae</taxon>
        <taxon>Streptophyta</taxon>
        <taxon>Embryophyta</taxon>
        <taxon>Tracheophyta</taxon>
        <taxon>Spermatophyta</taxon>
        <taxon>Magnoliopsida</taxon>
        <taxon>eudicotyledons</taxon>
        <taxon>Gunneridae</taxon>
        <taxon>Pentapetalae</taxon>
        <taxon>rosids</taxon>
        <taxon>malvids</taxon>
        <taxon>Brassicales</taxon>
        <taxon>Brassicaceae</taxon>
        <taxon>Camelineae</taxon>
        <taxon>Arabidopsis</taxon>
    </lineage>
</organism>
<evidence type="ECO:0000256" key="1">
    <source>
        <dbReference type="ARBA" id="ARBA00004370"/>
    </source>
</evidence>
<gene>
    <name evidence="8" type="ORF">AARE701A_LOCUS3913</name>
</gene>